<comment type="subcellular location">
    <subcellularLocation>
        <location evidence="9">Cell inner membrane</location>
        <topology evidence="9">Single-pass type II membrane protein</topology>
    </subcellularLocation>
    <subcellularLocation>
        <location evidence="1">Membrane</location>
    </subcellularLocation>
    <text evidence="9">Localizes to the division septum.</text>
</comment>
<keyword evidence="8 9" id="KW-0131">Cell cycle</keyword>
<dbReference type="GO" id="GO:0043093">
    <property type="term" value="P:FtsZ-dependent cytokinesis"/>
    <property type="evidence" value="ECO:0007669"/>
    <property type="project" value="UniProtKB-UniRule"/>
</dbReference>
<comment type="function">
    <text evidence="9">Essential cell division protein.</text>
</comment>
<evidence type="ECO:0000259" key="11">
    <source>
        <dbReference type="PROSITE" id="PS51779"/>
    </source>
</evidence>
<protein>
    <recommendedName>
        <fullName evidence="9">Cell division protein FtsQ</fullName>
    </recommendedName>
</protein>
<sequence length="320" mass="35442">MRPLDPMDFAKPASVGGSARVSEAVARVMRARSGGQSSAPARPRDPAPSRTAYKMSRLWLTPSFRFAMRRLAPIGAVLAVVALWASNEDNRQFVADHYMNMKTELQNRPEFIVKMMAIDGASEDLATDIREVAPIDFPLSSFDLDLKGMLQQIESLDAVAQAGVRVRAGGILQIDITERVPAVVWRGPQGLELLDAEGHRVEALAARQNRNDLPLIAGEGADREVGEALALLKAAQPLMERVRGIVRIGERRWDLVLDRDQTIQLPETNPFGALAQVITLHQAQDLLVRDVRIVDMRNPNRPTLRVSEAARDELRRQQGL</sequence>
<reference evidence="12 13" key="1">
    <citation type="submission" date="2018-11" db="EMBL/GenBank/DDBJ databases">
        <title>Genomic Encyclopedia of Type Strains, Phase IV (KMG-IV): sequencing the most valuable type-strain genomes for metagenomic binning, comparative biology and taxonomic classification.</title>
        <authorList>
            <person name="Goeker M."/>
        </authorList>
    </citation>
    <scope>NUCLEOTIDE SEQUENCE [LARGE SCALE GENOMIC DNA]</scope>
    <source>
        <strain evidence="12 13">DSM 104731</strain>
    </source>
</reference>
<dbReference type="Pfam" id="PF03799">
    <property type="entry name" value="FtsQ_DivIB_C"/>
    <property type="match status" value="1"/>
</dbReference>
<evidence type="ECO:0000313" key="12">
    <source>
        <dbReference type="EMBL" id="RPE71920.1"/>
    </source>
</evidence>
<dbReference type="Gene3D" id="3.40.50.11690">
    <property type="entry name" value="Cell division protein FtsQ/DivIB"/>
    <property type="match status" value="1"/>
</dbReference>
<evidence type="ECO:0000313" key="13">
    <source>
        <dbReference type="Proteomes" id="UP000269689"/>
    </source>
</evidence>
<dbReference type="Proteomes" id="UP000269689">
    <property type="component" value="Unassembled WGS sequence"/>
</dbReference>
<dbReference type="GO" id="GO:0005886">
    <property type="term" value="C:plasma membrane"/>
    <property type="evidence" value="ECO:0007669"/>
    <property type="project" value="UniProtKB-SubCell"/>
</dbReference>
<gene>
    <name evidence="9" type="primary">ftsQ</name>
    <name evidence="12" type="ORF">EDD53_1053</name>
</gene>
<evidence type="ECO:0000256" key="6">
    <source>
        <dbReference type="ARBA" id="ARBA00022989"/>
    </source>
</evidence>
<feature type="region of interest" description="Disordered" evidence="10">
    <location>
        <begin position="29"/>
        <end position="49"/>
    </location>
</feature>
<feature type="domain" description="POTRA" evidence="11">
    <location>
        <begin position="111"/>
        <end position="179"/>
    </location>
</feature>
<proteinExistence type="inferred from homology"/>
<dbReference type="GO" id="GO:0090529">
    <property type="term" value="P:cell septum assembly"/>
    <property type="evidence" value="ECO:0007669"/>
    <property type="project" value="InterPro"/>
</dbReference>
<comment type="similarity">
    <text evidence="9">Belongs to the FtsQ/DivIB family. FtsQ subfamily.</text>
</comment>
<evidence type="ECO:0000256" key="8">
    <source>
        <dbReference type="ARBA" id="ARBA00023306"/>
    </source>
</evidence>
<comment type="caution">
    <text evidence="12">The sequence shown here is derived from an EMBL/GenBank/DDBJ whole genome shotgun (WGS) entry which is preliminary data.</text>
</comment>
<dbReference type="HAMAP" id="MF_00911">
    <property type="entry name" value="FtsQ_subfam"/>
    <property type="match status" value="1"/>
</dbReference>
<dbReference type="GO" id="GO:0032153">
    <property type="term" value="C:cell division site"/>
    <property type="evidence" value="ECO:0007669"/>
    <property type="project" value="UniProtKB-UniRule"/>
</dbReference>
<dbReference type="InterPro" id="IPR045335">
    <property type="entry name" value="FtsQ_C_sf"/>
</dbReference>
<dbReference type="InterPro" id="IPR034746">
    <property type="entry name" value="POTRA"/>
</dbReference>
<evidence type="ECO:0000256" key="10">
    <source>
        <dbReference type="SAM" id="MobiDB-lite"/>
    </source>
</evidence>
<dbReference type="EMBL" id="RKQK01000001">
    <property type="protein sequence ID" value="RPE71920.1"/>
    <property type="molecule type" value="Genomic_DNA"/>
</dbReference>
<keyword evidence="2 9" id="KW-1003">Cell membrane</keyword>
<keyword evidence="6 9" id="KW-1133">Transmembrane helix</keyword>
<evidence type="ECO:0000256" key="3">
    <source>
        <dbReference type="ARBA" id="ARBA00022519"/>
    </source>
</evidence>
<dbReference type="InterPro" id="IPR026579">
    <property type="entry name" value="FtsQ"/>
</dbReference>
<accession>A0A3N4VDI4</accession>
<dbReference type="PANTHER" id="PTHR35851">
    <property type="entry name" value="CELL DIVISION PROTEIN FTSQ"/>
    <property type="match status" value="1"/>
</dbReference>
<dbReference type="RefSeq" id="WP_123792090.1">
    <property type="nucleotide sequence ID" value="NZ_RKQK01000001.1"/>
</dbReference>
<keyword evidence="7 9" id="KW-0472">Membrane</keyword>
<dbReference type="OrthoDB" id="9783091at2"/>
<keyword evidence="13" id="KW-1185">Reference proteome</keyword>
<keyword evidence="5 9" id="KW-0812">Transmembrane</keyword>
<evidence type="ECO:0000256" key="2">
    <source>
        <dbReference type="ARBA" id="ARBA00022475"/>
    </source>
</evidence>
<dbReference type="InterPro" id="IPR005548">
    <property type="entry name" value="Cell_div_FtsQ/DivIB_C"/>
</dbReference>
<evidence type="ECO:0000256" key="9">
    <source>
        <dbReference type="HAMAP-Rule" id="MF_00911"/>
    </source>
</evidence>
<dbReference type="PANTHER" id="PTHR35851:SF1">
    <property type="entry name" value="CELL DIVISION PROTEIN FTSQ"/>
    <property type="match status" value="1"/>
</dbReference>
<evidence type="ECO:0000256" key="1">
    <source>
        <dbReference type="ARBA" id="ARBA00004370"/>
    </source>
</evidence>
<evidence type="ECO:0000256" key="7">
    <source>
        <dbReference type="ARBA" id="ARBA00023136"/>
    </source>
</evidence>
<organism evidence="12 13">
    <name type="scientific">Pacificibacter maritimus</name>
    <dbReference type="NCBI Taxonomy" id="762213"/>
    <lineage>
        <taxon>Bacteria</taxon>
        <taxon>Pseudomonadati</taxon>
        <taxon>Pseudomonadota</taxon>
        <taxon>Alphaproteobacteria</taxon>
        <taxon>Rhodobacterales</taxon>
        <taxon>Roseobacteraceae</taxon>
        <taxon>Pacificibacter</taxon>
    </lineage>
</organism>
<name>A0A3N4VDI4_9RHOB</name>
<dbReference type="AlphaFoldDB" id="A0A3N4VDI4"/>
<keyword evidence="4 9" id="KW-0132">Cell division</keyword>
<evidence type="ECO:0000256" key="4">
    <source>
        <dbReference type="ARBA" id="ARBA00022618"/>
    </source>
</evidence>
<keyword evidence="3 9" id="KW-0997">Cell inner membrane</keyword>
<evidence type="ECO:0000256" key="5">
    <source>
        <dbReference type="ARBA" id="ARBA00022692"/>
    </source>
</evidence>
<dbReference type="PROSITE" id="PS51779">
    <property type="entry name" value="POTRA"/>
    <property type="match status" value="1"/>
</dbReference>